<feature type="region of interest" description="Disordered" evidence="1">
    <location>
        <begin position="91"/>
        <end position="143"/>
    </location>
</feature>
<sequence>MDIGETGTFKVFLDLWEEPILRVIDKTQPNFMPKSVVFEFQNSSTPPYRIAGDLNYFRQRVYLIRDMPYKEKIRNVDDIPETCNEHLGCSQRQVTHQSSPNESVGEVSVNQVEPSVTDHEREPVRDYDSEQHNEGNQLDSEPDSDYYFDDKGLFINYQPFNFYMEQQFAHKY</sequence>
<proteinExistence type="predicted"/>
<dbReference type="Proteomes" id="UP001234178">
    <property type="component" value="Unassembled WGS sequence"/>
</dbReference>
<accession>A0ABQ9YZ22</accession>
<keyword evidence="3" id="KW-1185">Reference proteome</keyword>
<feature type="compositionally biased region" description="Polar residues" evidence="1">
    <location>
        <begin position="91"/>
        <end position="114"/>
    </location>
</feature>
<reference evidence="2 3" key="1">
    <citation type="journal article" date="2023" name="Nucleic Acids Res.">
        <title>The hologenome of Daphnia magna reveals possible DNA methylation and microbiome-mediated evolution of the host genome.</title>
        <authorList>
            <person name="Chaturvedi A."/>
            <person name="Li X."/>
            <person name="Dhandapani V."/>
            <person name="Marshall H."/>
            <person name="Kissane S."/>
            <person name="Cuenca-Cambronero M."/>
            <person name="Asole G."/>
            <person name="Calvet F."/>
            <person name="Ruiz-Romero M."/>
            <person name="Marangio P."/>
            <person name="Guigo R."/>
            <person name="Rago D."/>
            <person name="Mirbahai L."/>
            <person name="Eastwood N."/>
            <person name="Colbourne J.K."/>
            <person name="Zhou J."/>
            <person name="Mallon E."/>
            <person name="Orsini L."/>
        </authorList>
    </citation>
    <scope>NUCLEOTIDE SEQUENCE [LARGE SCALE GENOMIC DNA]</scope>
    <source>
        <strain evidence="2">LRV0_1</strain>
    </source>
</reference>
<protein>
    <submittedName>
        <fullName evidence="2">Uncharacterized protein</fullName>
    </submittedName>
</protein>
<comment type="caution">
    <text evidence="2">The sequence shown here is derived from an EMBL/GenBank/DDBJ whole genome shotgun (WGS) entry which is preliminary data.</text>
</comment>
<dbReference type="EMBL" id="JAOYFB010000002">
    <property type="protein sequence ID" value="KAK4005902.1"/>
    <property type="molecule type" value="Genomic_DNA"/>
</dbReference>
<evidence type="ECO:0000313" key="2">
    <source>
        <dbReference type="EMBL" id="KAK4005902.1"/>
    </source>
</evidence>
<feature type="compositionally biased region" description="Basic and acidic residues" evidence="1">
    <location>
        <begin position="116"/>
        <end position="133"/>
    </location>
</feature>
<organism evidence="2 3">
    <name type="scientific">Daphnia magna</name>
    <dbReference type="NCBI Taxonomy" id="35525"/>
    <lineage>
        <taxon>Eukaryota</taxon>
        <taxon>Metazoa</taxon>
        <taxon>Ecdysozoa</taxon>
        <taxon>Arthropoda</taxon>
        <taxon>Crustacea</taxon>
        <taxon>Branchiopoda</taxon>
        <taxon>Diplostraca</taxon>
        <taxon>Cladocera</taxon>
        <taxon>Anomopoda</taxon>
        <taxon>Daphniidae</taxon>
        <taxon>Daphnia</taxon>
    </lineage>
</organism>
<evidence type="ECO:0000313" key="3">
    <source>
        <dbReference type="Proteomes" id="UP001234178"/>
    </source>
</evidence>
<gene>
    <name evidence="2" type="ORF">OUZ56_011023</name>
</gene>
<name>A0ABQ9YZ22_9CRUS</name>
<evidence type="ECO:0000256" key="1">
    <source>
        <dbReference type="SAM" id="MobiDB-lite"/>
    </source>
</evidence>